<dbReference type="OrthoDB" id="5979667at2759"/>
<evidence type="ECO:0008006" key="5">
    <source>
        <dbReference type="Google" id="ProtNLM"/>
    </source>
</evidence>
<feature type="signal peptide" evidence="2">
    <location>
        <begin position="1"/>
        <end position="19"/>
    </location>
</feature>
<dbReference type="Pfam" id="PF14927">
    <property type="entry name" value="Neurensin"/>
    <property type="match status" value="1"/>
</dbReference>
<gene>
    <name evidence="3" type="ORF">NHX12_023274</name>
</gene>
<name>A0A9Q0EKL0_9TELE</name>
<organism evidence="3 4">
    <name type="scientific">Muraenolepis orangiensis</name>
    <name type="common">Patagonian moray cod</name>
    <dbReference type="NCBI Taxonomy" id="630683"/>
    <lineage>
        <taxon>Eukaryota</taxon>
        <taxon>Metazoa</taxon>
        <taxon>Chordata</taxon>
        <taxon>Craniata</taxon>
        <taxon>Vertebrata</taxon>
        <taxon>Euteleostomi</taxon>
        <taxon>Actinopterygii</taxon>
        <taxon>Neopterygii</taxon>
        <taxon>Teleostei</taxon>
        <taxon>Neoteleostei</taxon>
        <taxon>Acanthomorphata</taxon>
        <taxon>Zeiogadaria</taxon>
        <taxon>Gadariae</taxon>
        <taxon>Gadiformes</taxon>
        <taxon>Muraenolepidoidei</taxon>
        <taxon>Muraenolepididae</taxon>
        <taxon>Muraenolepis</taxon>
    </lineage>
</organism>
<keyword evidence="1" id="KW-1133">Transmembrane helix</keyword>
<reference evidence="3" key="1">
    <citation type="submission" date="2022-07" db="EMBL/GenBank/DDBJ databases">
        <title>Chromosome-level genome of Muraenolepis orangiensis.</title>
        <authorList>
            <person name="Kim J."/>
        </authorList>
    </citation>
    <scope>NUCLEOTIDE SEQUENCE</scope>
    <source>
        <strain evidence="3">KU_S4_2022</strain>
        <tissue evidence="3">Muscle</tissue>
    </source>
</reference>
<keyword evidence="2" id="KW-0732">Signal</keyword>
<comment type="caution">
    <text evidence="3">The sequence shown here is derived from an EMBL/GenBank/DDBJ whole genome shotgun (WGS) entry which is preliminary data.</text>
</comment>
<protein>
    <recommendedName>
        <fullName evidence="5">RING-type E3 ubiquitin transferase</fullName>
    </recommendedName>
</protein>
<feature type="non-terminal residue" evidence="3">
    <location>
        <position position="1"/>
    </location>
</feature>
<keyword evidence="1" id="KW-0472">Membrane</keyword>
<evidence type="ECO:0000313" key="3">
    <source>
        <dbReference type="EMBL" id="KAJ3608744.1"/>
    </source>
</evidence>
<feature type="transmembrane region" description="Helical" evidence="1">
    <location>
        <begin position="78"/>
        <end position="101"/>
    </location>
</feature>
<keyword evidence="4" id="KW-1185">Reference proteome</keyword>
<feature type="chain" id="PRO_5040456799" description="RING-type E3 ubiquitin transferase" evidence="2">
    <location>
        <begin position="20"/>
        <end position="108"/>
    </location>
</feature>
<evidence type="ECO:0000256" key="2">
    <source>
        <dbReference type="SAM" id="SignalP"/>
    </source>
</evidence>
<feature type="non-terminal residue" evidence="3">
    <location>
        <position position="108"/>
    </location>
</feature>
<evidence type="ECO:0000313" key="4">
    <source>
        <dbReference type="Proteomes" id="UP001148018"/>
    </source>
</evidence>
<dbReference type="AlphaFoldDB" id="A0A9Q0EKL0"/>
<proteinExistence type="predicted"/>
<accession>A0A9Q0EKL0</accession>
<dbReference type="EMBL" id="JANIIK010000039">
    <property type="protein sequence ID" value="KAJ3608744.1"/>
    <property type="molecule type" value="Genomic_DNA"/>
</dbReference>
<dbReference type="Proteomes" id="UP001148018">
    <property type="component" value="Unassembled WGS sequence"/>
</dbReference>
<evidence type="ECO:0000256" key="1">
    <source>
        <dbReference type="SAM" id="Phobius"/>
    </source>
</evidence>
<keyword evidence="1" id="KW-0812">Transmembrane</keyword>
<sequence>WRSLIPSPFLRGVLVLCAGERPGGLGHCPGPEIDAGLELSGLAVWRSHGHRIESFGEGELLFVDADAIRYNQVLHAGAVAGAVLTCLGAALALTGACLWLLPRVKLPV</sequence>